<dbReference type="InterPro" id="IPR027417">
    <property type="entry name" value="P-loop_NTPase"/>
</dbReference>
<protein>
    <recommendedName>
        <fullName evidence="3">NB-ARC domain-containing protein</fullName>
    </recommendedName>
</protein>
<accession>A0A498J8V1</accession>
<dbReference type="PANTHER" id="PTHR11017:SF305">
    <property type="entry name" value="TMV RESISTANCE PROTEIN N-LIKE"/>
    <property type="match status" value="1"/>
</dbReference>
<dbReference type="EMBL" id="RDQH01000335">
    <property type="protein sequence ID" value="RXH90574.1"/>
    <property type="molecule type" value="Genomic_DNA"/>
</dbReference>
<evidence type="ECO:0000313" key="1">
    <source>
        <dbReference type="EMBL" id="RXH90574.1"/>
    </source>
</evidence>
<dbReference type="Gene3D" id="3.40.50.300">
    <property type="entry name" value="P-loop containing nucleotide triphosphate hydrolases"/>
    <property type="match status" value="1"/>
</dbReference>
<sequence length="139" mass="16314">MHSRSIRKEEMEKVEEWIRAHRDVADMGGLVFRYEPQFIQENVEKTMIARNISVNFLLLEDESSEVGLAVIYGMGRIGKTTVSKFAYNLHFVKFQGRRLPFKYQRNFITTRCLVRLQKKLISDIQKAKEAKKATTPMKE</sequence>
<comment type="caution">
    <text evidence="1">The sequence shown here is derived from an EMBL/GenBank/DDBJ whole genome shotgun (WGS) entry which is preliminary data.</text>
</comment>
<name>A0A498J8V1_MALDO</name>
<keyword evidence="2" id="KW-1185">Reference proteome</keyword>
<dbReference type="InterPro" id="IPR044974">
    <property type="entry name" value="Disease_R_plants"/>
</dbReference>
<organism evidence="1 2">
    <name type="scientific">Malus domestica</name>
    <name type="common">Apple</name>
    <name type="synonym">Pyrus malus</name>
    <dbReference type="NCBI Taxonomy" id="3750"/>
    <lineage>
        <taxon>Eukaryota</taxon>
        <taxon>Viridiplantae</taxon>
        <taxon>Streptophyta</taxon>
        <taxon>Embryophyta</taxon>
        <taxon>Tracheophyta</taxon>
        <taxon>Spermatophyta</taxon>
        <taxon>Magnoliopsida</taxon>
        <taxon>eudicotyledons</taxon>
        <taxon>Gunneridae</taxon>
        <taxon>Pentapetalae</taxon>
        <taxon>rosids</taxon>
        <taxon>fabids</taxon>
        <taxon>Rosales</taxon>
        <taxon>Rosaceae</taxon>
        <taxon>Amygdaloideae</taxon>
        <taxon>Maleae</taxon>
        <taxon>Malus</taxon>
    </lineage>
</organism>
<dbReference type="SUPFAM" id="SSF52540">
    <property type="entry name" value="P-loop containing nucleoside triphosphate hydrolases"/>
    <property type="match status" value="1"/>
</dbReference>
<dbReference type="AlphaFoldDB" id="A0A498J8V1"/>
<dbReference type="PANTHER" id="PTHR11017">
    <property type="entry name" value="LEUCINE-RICH REPEAT-CONTAINING PROTEIN"/>
    <property type="match status" value="1"/>
</dbReference>
<dbReference type="GO" id="GO:0006952">
    <property type="term" value="P:defense response"/>
    <property type="evidence" value="ECO:0007669"/>
    <property type="project" value="InterPro"/>
</dbReference>
<gene>
    <name evidence="1" type="ORF">DVH24_035338</name>
</gene>
<reference evidence="1 2" key="1">
    <citation type="submission" date="2018-10" db="EMBL/GenBank/DDBJ databases">
        <title>A high-quality apple genome assembly.</title>
        <authorList>
            <person name="Hu J."/>
        </authorList>
    </citation>
    <scope>NUCLEOTIDE SEQUENCE [LARGE SCALE GENOMIC DNA]</scope>
    <source>
        <strain evidence="2">cv. HFTH1</strain>
        <tissue evidence="1">Young leaf</tissue>
    </source>
</reference>
<dbReference type="Proteomes" id="UP000290289">
    <property type="component" value="Chromosome 9"/>
</dbReference>
<proteinExistence type="predicted"/>
<evidence type="ECO:0000313" key="2">
    <source>
        <dbReference type="Proteomes" id="UP000290289"/>
    </source>
</evidence>
<evidence type="ECO:0008006" key="3">
    <source>
        <dbReference type="Google" id="ProtNLM"/>
    </source>
</evidence>